<dbReference type="AlphaFoldDB" id="A0A6L3V7F5"/>
<dbReference type="GO" id="GO:0042773">
    <property type="term" value="P:ATP synthesis coupled electron transport"/>
    <property type="evidence" value="ECO:0007669"/>
    <property type="project" value="InterPro"/>
</dbReference>
<accession>A0A6L3V7F5</accession>
<comment type="function">
    <text evidence="8">NDH-1 shuttles electrons from NADH, via FMN and iron-sulfur (Fe-S) centers, to quinones in the respiratory chain. The immediate electron acceptor for the enzyme in this species is believed to be a menaquinone. Couples the redox reaction to proton translocation (for every two electrons transferred, four hydrogen ions are translocated across the cytoplasmic membrane), and thus conserves the redox energy in a proton gradient.</text>
</comment>
<evidence type="ECO:0000256" key="8">
    <source>
        <dbReference type="HAMAP-Rule" id="MF_01456"/>
    </source>
</evidence>
<feature type="transmembrane region" description="Helical" evidence="8">
    <location>
        <begin position="32"/>
        <end position="52"/>
    </location>
</feature>
<keyword evidence="8" id="KW-1278">Translocase</keyword>
<dbReference type="NCBIfam" id="NF004322">
    <property type="entry name" value="PRK05715.1-4"/>
    <property type="match status" value="1"/>
</dbReference>
<keyword evidence="10" id="KW-1185">Reference proteome</keyword>
<dbReference type="Gene3D" id="1.10.287.3510">
    <property type="match status" value="1"/>
</dbReference>
<evidence type="ECO:0000256" key="4">
    <source>
        <dbReference type="ARBA" id="ARBA00022692"/>
    </source>
</evidence>
<dbReference type="OrthoDB" id="9810120at2"/>
<feature type="transmembrane region" description="Helical" evidence="8">
    <location>
        <begin position="6"/>
        <end position="25"/>
    </location>
</feature>
<sequence length="104" mass="11206">MSSVPISAYLALALILFCIGLYGALTKRNTVIVLISIELMLNAVNINLVAFSKFGIVPSITGQVFALFVMTVAAAEVAVGVAILIALYRNRKTVHIDEINTMKH</sequence>
<keyword evidence="8" id="KW-0520">NAD</keyword>
<evidence type="ECO:0000256" key="1">
    <source>
        <dbReference type="ARBA" id="ARBA00004141"/>
    </source>
</evidence>
<organism evidence="9 10">
    <name type="scientific">Cytobacillus depressus</name>
    <dbReference type="NCBI Taxonomy" id="1602942"/>
    <lineage>
        <taxon>Bacteria</taxon>
        <taxon>Bacillati</taxon>
        <taxon>Bacillota</taxon>
        <taxon>Bacilli</taxon>
        <taxon>Bacillales</taxon>
        <taxon>Bacillaceae</taxon>
        <taxon>Cytobacillus</taxon>
    </lineage>
</organism>
<dbReference type="HAMAP" id="MF_01456">
    <property type="entry name" value="NDH1_NuoK"/>
    <property type="match status" value="1"/>
</dbReference>
<dbReference type="NCBIfam" id="NF004320">
    <property type="entry name" value="PRK05715.1-2"/>
    <property type="match status" value="1"/>
</dbReference>
<comment type="caution">
    <text evidence="9">The sequence shown here is derived from an EMBL/GenBank/DDBJ whole genome shotgun (WGS) entry which is preliminary data.</text>
</comment>
<evidence type="ECO:0000313" key="9">
    <source>
        <dbReference type="EMBL" id="KAB2336527.1"/>
    </source>
</evidence>
<dbReference type="InterPro" id="IPR039428">
    <property type="entry name" value="NUOK/Mnh_C1-like"/>
</dbReference>
<keyword evidence="9" id="KW-0560">Oxidoreductase</keyword>
<evidence type="ECO:0000256" key="5">
    <source>
        <dbReference type="ARBA" id="ARBA00022719"/>
    </source>
</evidence>
<keyword evidence="8" id="KW-1003">Cell membrane</keyword>
<dbReference type="GO" id="GO:0030964">
    <property type="term" value="C:NADH dehydrogenase complex"/>
    <property type="evidence" value="ECO:0007669"/>
    <property type="project" value="TreeGrafter"/>
</dbReference>
<evidence type="ECO:0000256" key="2">
    <source>
        <dbReference type="ARBA" id="ARBA00010519"/>
    </source>
</evidence>
<protein>
    <recommendedName>
        <fullName evidence="8">NADH-quinone oxidoreductase subunit K</fullName>
        <ecNumber evidence="8">7.1.1.-</ecNumber>
    </recommendedName>
    <alternativeName>
        <fullName evidence="8">NADH dehydrogenase I subunit K</fullName>
    </alternativeName>
    <alternativeName>
        <fullName evidence="8">NDH-1 subunit K</fullName>
    </alternativeName>
</protein>
<keyword evidence="5 8" id="KW-0874">Quinone</keyword>
<keyword evidence="4 8" id="KW-0812">Transmembrane</keyword>
<evidence type="ECO:0000256" key="6">
    <source>
        <dbReference type="ARBA" id="ARBA00022989"/>
    </source>
</evidence>
<gene>
    <name evidence="8 9" type="primary">nuoK</name>
    <name evidence="9" type="ORF">F7731_09120</name>
</gene>
<comment type="catalytic activity">
    <reaction evidence="8">
        <text>a quinone + NADH + 5 H(+)(in) = a quinol + NAD(+) + 4 H(+)(out)</text>
        <dbReference type="Rhea" id="RHEA:57888"/>
        <dbReference type="ChEBI" id="CHEBI:15378"/>
        <dbReference type="ChEBI" id="CHEBI:24646"/>
        <dbReference type="ChEBI" id="CHEBI:57540"/>
        <dbReference type="ChEBI" id="CHEBI:57945"/>
        <dbReference type="ChEBI" id="CHEBI:132124"/>
    </reaction>
</comment>
<dbReference type="FunFam" id="1.10.287.3510:FF:000001">
    <property type="entry name" value="NADH-quinone oxidoreductase subunit K"/>
    <property type="match status" value="1"/>
</dbReference>
<evidence type="ECO:0000313" key="10">
    <source>
        <dbReference type="Proteomes" id="UP000481030"/>
    </source>
</evidence>
<reference evidence="9 10" key="1">
    <citation type="journal article" date="2016" name="Antonie Van Leeuwenhoek">
        <title>Bacillus depressus sp. nov., isolated from soil of a sunflower field.</title>
        <authorList>
            <person name="Wei X."/>
            <person name="Xin D."/>
            <person name="Xin Y."/>
            <person name="Zhang H."/>
            <person name="Wang T."/>
            <person name="Zhang J."/>
        </authorList>
    </citation>
    <scope>NUCLEOTIDE SEQUENCE [LARGE SCALE GENOMIC DNA]</scope>
    <source>
        <strain evidence="9 10">BZ1</strain>
    </source>
</reference>
<comment type="similarity">
    <text evidence="2 8">Belongs to the complex I subunit 4L family.</text>
</comment>
<dbReference type="EC" id="7.1.1.-" evidence="8"/>
<dbReference type="PANTHER" id="PTHR11434:SF16">
    <property type="entry name" value="NADH-UBIQUINONE OXIDOREDUCTASE CHAIN 4L"/>
    <property type="match status" value="1"/>
</dbReference>
<dbReference type="Pfam" id="PF00420">
    <property type="entry name" value="Oxidored_q2"/>
    <property type="match status" value="1"/>
</dbReference>
<dbReference type="InterPro" id="IPR001133">
    <property type="entry name" value="NADH_UbQ_OxRdtase_chain4L/K"/>
</dbReference>
<comment type="subunit">
    <text evidence="8">NDH-1 is composed of 14 different subunits. Subunits NuoA, H, J, K, L, M, N constitute the membrane sector of the complex.</text>
</comment>
<dbReference type="PANTHER" id="PTHR11434">
    <property type="entry name" value="NADH-UBIQUINONE OXIDOREDUCTASE SUBUNIT ND4L"/>
    <property type="match status" value="1"/>
</dbReference>
<comment type="subcellular location">
    <subcellularLocation>
        <location evidence="8">Cell membrane</location>
        <topology evidence="8">Multi-pass membrane protein</topology>
    </subcellularLocation>
    <subcellularLocation>
        <location evidence="1">Membrane</location>
        <topology evidence="1">Multi-pass membrane protein</topology>
    </subcellularLocation>
</comment>
<dbReference type="NCBIfam" id="NF004321">
    <property type="entry name" value="PRK05715.1-3"/>
    <property type="match status" value="1"/>
</dbReference>
<proteinExistence type="inferred from homology"/>
<dbReference type="RefSeq" id="WP_151534478.1">
    <property type="nucleotide sequence ID" value="NZ_WBOS01000003.1"/>
</dbReference>
<keyword evidence="6 8" id="KW-1133">Transmembrane helix</keyword>
<dbReference type="EMBL" id="WBOS01000003">
    <property type="protein sequence ID" value="KAB2336527.1"/>
    <property type="molecule type" value="Genomic_DNA"/>
</dbReference>
<name>A0A6L3V7F5_9BACI</name>
<keyword evidence="3 8" id="KW-0813">Transport</keyword>
<evidence type="ECO:0000256" key="7">
    <source>
        <dbReference type="ARBA" id="ARBA00023136"/>
    </source>
</evidence>
<dbReference type="GO" id="GO:0050136">
    <property type="term" value="F:NADH dehydrogenase (quinone) (non-electrogenic) activity"/>
    <property type="evidence" value="ECO:0007669"/>
    <property type="project" value="UniProtKB-UniRule"/>
</dbReference>
<feature type="transmembrane region" description="Helical" evidence="8">
    <location>
        <begin position="64"/>
        <end position="88"/>
    </location>
</feature>
<evidence type="ECO:0000256" key="3">
    <source>
        <dbReference type="ARBA" id="ARBA00022448"/>
    </source>
</evidence>
<dbReference type="Proteomes" id="UP000481030">
    <property type="component" value="Unassembled WGS sequence"/>
</dbReference>
<dbReference type="GO" id="GO:0005886">
    <property type="term" value="C:plasma membrane"/>
    <property type="evidence" value="ECO:0007669"/>
    <property type="project" value="UniProtKB-SubCell"/>
</dbReference>
<keyword evidence="7 8" id="KW-0472">Membrane</keyword>
<dbReference type="NCBIfam" id="NF004323">
    <property type="entry name" value="PRK05715.1-5"/>
    <property type="match status" value="1"/>
</dbReference>
<dbReference type="GO" id="GO:0048038">
    <property type="term" value="F:quinone binding"/>
    <property type="evidence" value="ECO:0007669"/>
    <property type="project" value="UniProtKB-KW"/>
</dbReference>